<dbReference type="Proteomes" id="UP001201549">
    <property type="component" value="Unassembled WGS sequence"/>
</dbReference>
<protein>
    <submittedName>
        <fullName evidence="1">Uncharacterized protein</fullName>
    </submittedName>
</protein>
<proteinExistence type="predicted"/>
<organism evidence="1 2">
    <name type="scientific">Shewanella electrica</name>
    <dbReference type="NCBI Taxonomy" id="515560"/>
    <lineage>
        <taxon>Bacteria</taxon>
        <taxon>Pseudomonadati</taxon>
        <taxon>Pseudomonadota</taxon>
        <taxon>Gammaproteobacteria</taxon>
        <taxon>Alteromonadales</taxon>
        <taxon>Shewanellaceae</taxon>
        <taxon>Shewanella</taxon>
    </lineage>
</organism>
<evidence type="ECO:0000313" key="2">
    <source>
        <dbReference type="Proteomes" id="UP001201549"/>
    </source>
</evidence>
<keyword evidence="2" id="KW-1185">Reference proteome</keyword>
<reference evidence="2" key="2">
    <citation type="submission" date="2023-07" db="EMBL/GenBank/DDBJ databases">
        <title>Shewanella mangrovi sp. nov., an acetaldehyde- degrading bacterium isolated from mangrove sediment.</title>
        <authorList>
            <person name="Liu Y."/>
        </authorList>
    </citation>
    <scope>NUCLEOTIDE SEQUENCE [LARGE SCALE GENOMIC DNA]</scope>
    <source>
        <strain evidence="2">C32</strain>
    </source>
</reference>
<name>A0ABT2FRC9_9GAMM</name>
<gene>
    <name evidence="1" type="ORF">L9G74_20875</name>
</gene>
<dbReference type="RefSeq" id="WP_238898668.1">
    <property type="nucleotide sequence ID" value="NZ_JAKOGG010000348.1"/>
</dbReference>
<reference evidence="1 2" key="1">
    <citation type="submission" date="2022-02" db="EMBL/GenBank/DDBJ databases">
        <authorList>
            <person name="Zhuang L."/>
        </authorList>
    </citation>
    <scope>NUCLEOTIDE SEQUENCE [LARGE SCALE GENOMIC DNA]</scope>
    <source>
        <strain evidence="1 2">C32</strain>
    </source>
</reference>
<feature type="non-terminal residue" evidence="1">
    <location>
        <position position="78"/>
    </location>
</feature>
<comment type="caution">
    <text evidence="1">The sequence shown here is derived from an EMBL/GenBank/DDBJ whole genome shotgun (WGS) entry which is preliminary data.</text>
</comment>
<evidence type="ECO:0000313" key="1">
    <source>
        <dbReference type="EMBL" id="MCS4558875.1"/>
    </source>
</evidence>
<accession>A0ABT2FRC9</accession>
<dbReference type="EMBL" id="JAKOGG010000348">
    <property type="protein sequence ID" value="MCS4558875.1"/>
    <property type="molecule type" value="Genomic_DNA"/>
</dbReference>
<sequence>MKATQAGFEVGTAEAQHSVVIYPAFWWFVDLAIVRHYRCSIKPSCNRLMLLESLQANALGHHKVGAGRFNLVFVRSNP</sequence>